<reference evidence="2 5" key="2">
    <citation type="submission" date="2019-04" db="EMBL/GenBank/DDBJ databases">
        <title>Draft genome sequences of Streptomyces avermitilis NBRC 14893.</title>
        <authorList>
            <person name="Komaki H."/>
            <person name="Tamura T."/>
            <person name="Hosoyama A."/>
        </authorList>
    </citation>
    <scope>NUCLEOTIDE SEQUENCE [LARGE SCALE GENOMIC DNA]</scope>
    <source>
        <strain evidence="2 5">NBRC 14893</strain>
    </source>
</reference>
<comment type="caution">
    <text evidence="2">The sequence shown here is derived from an EMBL/GenBank/DDBJ whole genome shotgun (WGS) entry which is preliminary data.</text>
</comment>
<dbReference type="AlphaFoldDB" id="A0A4D4LZ47"/>
<organism evidence="2 5">
    <name type="scientific">Streptomyces avermitilis</name>
    <dbReference type="NCBI Taxonomy" id="33903"/>
    <lineage>
        <taxon>Bacteria</taxon>
        <taxon>Bacillati</taxon>
        <taxon>Actinomycetota</taxon>
        <taxon>Actinomycetes</taxon>
        <taxon>Kitasatosporales</taxon>
        <taxon>Streptomycetaceae</taxon>
        <taxon>Streptomyces</taxon>
    </lineage>
</organism>
<gene>
    <name evidence="2" type="ORF">SAV14893_043890</name>
    <name evidence="3" type="ORF">SAV31267_042870</name>
</gene>
<proteinExistence type="predicted"/>
<dbReference type="EMBL" id="BJHY01000001">
    <property type="protein sequence ID" value="GDY74802.1"/>
    <property type="molecule type" value="Genomic_DNA"/>
</dbReference>
<sequence>MAKNSAPVAALEDPATVRLPLAALALKLDGKAAAARTVKRKRACLSQPAHHGEVDRPEVGARGDGRRTKPGISRPERRRTRDRYPSLPHFVRQLRQHRQHIATQGTAPDGRLFRTNRGGLLQETGYGELWAGNGS</sequence>
<evidence type="ECO:0000313" key="3">
    <source>
        <dbReference type="EMBL" id="GDY74802.1"/>
    </source>
</evidence>
<feature type="region of interest" description="Disordered" evidence="1">
    <location>
        <begin position="43"/>
        <end position="87"/>
    </location>
</feature>
<dbReference type="Proteomes" id="UP000299211">
    <property type="component" value="Unassembled WGS sequence"/>
</dbReference>
<accession>A0A4D4LZ47</accession>
<evidence type="ECO:0000313" key="4">
    <source>
        <dbReference type="Proteomes" id="UP000299211"/>
    </source>
</evidence>
<dbReference type="Proteomes" id="UP000302139">
    <property type="component" value="Unassembled WGS sequence"/>
</dbReference>
<evidence type="ECO:0000256" key="1">
    <source>
        <dbReference type="SAM" id="MobiDB-lite"/>
    </source>
</evidence>
<reference evidence="3 4" key="1">
    <citation type="submission" date="2019-04" db="EMBL/GenBank/DDBJ databases">
        <title>Draft genome sequences of Streptomyces avermitilis ATCC 31267.</title>
        <authorList>
            <person name="Komaki H."/>
            <person name="Tamura T."/>
            <person name="Hosoyama A."/>
        </authorList>
    </citation>
    <scope>NUCLEOTIDE SEQUENCE [LARGE SCALE GENOMIC DNA]</scope>
    <source>
        <strain evidence="3 4">ATCC 31267</strain>
    </source>
</reference>
<protein>
    <submittedName>
        <fullName evidence="2">Uncharacterized protein</fullName>
    </submittedName>
</protein>
<evidence type="ECO:0000313" key="5">
    <source>
        <dbReference type="Proteomes" id="UP000302139"/>
    </source>
</evidence>
<feature type="compositionally biased region" description="Basic and acidic residues" evidence="1">
    <location>
        <begin position="50"/>
        <end position="67"/>
    </location>
</feature>
<name>A0A4D4LZ47_STRAX</name>
<evidence type="ECO:0000313" key="2">
    <source>
        <dbReference type="EMBL" id="GDY64996.1"/>
    </source>
</evidence>
<dbReference type="EMBL" id="BJHX01000001">
    <property type="protein sequence ID" value="GDY64996.1"/>
    <property type="molecule type" value="Genomic_DNA"/>
</dbReference>